<feature type="compositionally biased region" description="Acidic residues" evidence="3">
    <location>
        <begin position="49"/>
        <end position="66"/>
    </location>
</feature>
<dbReference type="Gene3D" id="1.20.58.1070">
    <property type="match status" value="1"/>
</dbReference>
<dbReference type="STRING" id="342668.A0A1B8GU15"/>
<accession>A0A1B8GU15</accession>
<keyword evidence="2" id="KW-0175">Coiled coil</keyword>
<dbReference type="RefSeq" id="XP_018133061.1">
    <property type="nucleotide sequence ID" value="XM_018272196.2"/>
</dbReference>
<dbReference type="PANTHER" id="PTHR12794:SF0">
    <property type="entry name" value="GEM-ASSOCIATED PROTEIN 2"/>
    <property type="match status" value="1"/>
</dbReference>
<dbReference type="PANTHER" id="PTHR12794">
    <property type="entry name" value="GEMIN2"/>
    <property type="match status" value="1"/>
</dbReference>
<dbReference type="GO" id="GO:0000387">
    <property type="term" value="P:spliceosomal snRNP assembly"/>
    <property type="evidence" value="ECO:0007669"/>
    <property type="project" value="InterPro"/>
</dbReference>
<name>A0A1B8GU15_9PEZI</name>
<keyword evidence="5" id="KW-1185">Reference proteome</keyword>
<proteinExistence type="inferred from homology"/>
<evidence type="ECO:0000256" key="3">
    <source>
        <dbReference type="SAM" id="MobiDB-lite"/>
    </source>
</evidence>
<feature type="region of interest" description="Disordered" evidence="3">
    <location>
        <begin position="1"/>
        <end position="66"/>
    </location>
</feature>
<feature type="compositionally biased region" description="Basic and acidic residues" evidence="3">
    <location>
        <begin position="548"/>
        <end position="562"/>
    </location>
</feature>
<dbReference type="GO" id="GO:0032797">
    <property type="term" value="C:SMN complex"/>
    <property type="evidence" value="ECO:0007669"/>
    <property type="project" value="TreeGrafter"/>
</dbReference>
<evidence type="ECO:0000256" key="2">
    <source>
        <dbReference type="SAM" id="Coils"/>
    </source>
</evidence>
<dbReference type="OrthoDB" id="428895at2759"/>
<protein>
    <submittedName>
        <fullName evidence="4">Uncharacterized protein</fullName>
    </submittedName>
</protein>
<feature type="compositionally biased region" description="Acidic residues" evidence="3">
    <location>
        <begin position="288"/>
        <end position="307"/>
    </location>
</feature>
<dbReference type="GeneID" id="28836076"/>
<feature type="coiled-coil region" evidence="2">
    <location>
        <begin position="591"/>
        <end position="620"/>
    </location>
</feature>
<reference evidence="5" key="2">
    <citation type="journal article" date="2018" name="Nat. Commun.">
        <title>Extreme sensitivity to ultraviolet light in the fungal pathogen causing white-nose syndrome of bats.</title>
        <authorList>
            <person name="Palmer J.M."/>
            <person name="Drees K.P."/>
            <person name="Foster J.T."/>
            <person name="Lindner D.L."/>
        </authorList>
    </citation>
    <scope>NUCLEOTIDE SEQUENCE [LARGE SCALE GENOMIC DNA]</scope>
    <source>
        <strain evidence="5">UAMH 10579</strain>
    </source>
</reference>
<evidence type="ECO:0000313" key="5">
    <source>
        <dbReference type="Proteomes" id="UP000091956"/>
    </source>
</evidence>
<organism evidence="4 5">
    <name type="scientific">Pseudogymnoascus verrucosus</name>
    <dbReference type="NCBI Taxonomy" id="342668"/>
    <lineage>
        <taxon>Eukaryota</taxon>
        <taxon>Fungi</taxon>
        <taxon>Dikarya</taxon>
        <taxon>Ascomycota</taxon>
        <taxon>Pezizomycotina</taxon>
        <taxon>Leotiomycetes</taxon>
        <taxon>Thelebolales</taxon>
        <taxon>Thelebolaceae</taxon>
        <taxon>Pseudogymnoascus</taxon>
    </lineage>
</organism>
<dbReference type="Pfam" id="PF04938">
    <property type="entry name" value="SIP1"/>
    <property type="match status" value="1"/>
</dbReference>
<dbReference type="AlphaFoldDB" id="A0A1B8GU15"/>
<sequence length="648" mass="72839">MGKSKRDSASLDYDEPSKRPRHSSNAPPKGETQGRIDPTYGQRSAFPGLDEDGGFGTEDDDLDYGDDAGAISYLRAVRSEAAGIPTVLVAPRPILEGDEEEDRTMYDDGVGDSRGFYSDGAYTAAPDPQPDTPEIPPAKHLRAVYFEKILERFEHLREQLGNTPPDNVVEKLDQNHDSYMSASAPDYRKWRWRVINTEPMNAQLARMDRATSLKLLRLLTNDKLAMGGSTIPTERLSRWIWGVLARLPDSGELNSEEIGLVRDLGKRAVWLGVVMNQPQSDTAAGMPGDEDNEGGEEYEDDEEDGEVGNEFPIPKPEENGALGEAVEDRTEMGAHEPHVNAPAASRYNIFRFDPPATNSEAVNATLAKAVLEDSFWGDTPMHIRTQFNIDIDGPIVAYKGHLPNPEIYNFFRFGHEDQLTEEQLGARERLRNFYRRNRGYARSNLPFYYLRNRLAEQYNGPLPPAKQPGGNWGYDFEEFIRQNPDYPQFPDFLNDEPRNVPGVKFGDEAFDRAWQAAGLDTPQTRVYDDGQDEEEEIAMEKLGLVAGRDRRPSVIEEPKPEEKGEEETLEAARGRILAQLGRAGDANAAELSRARDALKEQELKERAREEEEDAARLLNAKATVDMIITVAGEIYGQRDLLEFRETWD</sequence>
<reference evidence="4 5" key="1">
    <citation type="submission" date="2016-03" db="EMBL/GenBank/DDBJ databases">
        <title>Comparative genomics of Pseudogymnoascus destructans, the fungus causing white-nose syndrome of bats.</title>
        <authorList>
            <person name="Palmer J.M."/>
            <person name="Drees K.P."/>
            <person name="Foster J.T."/>
            <person name="Lindner D.L."/>
        </authorList>
    </citation>
    <scope>NUCLEOTIDE SEQUENCE [LARGE SCALE GENOMIC DNA]</scope>
    <source>
        <strain evidence="4 5">UAMH 10579</strain>
    </source>
</reference>
<dbReference type="EMBL" id="KV460213">
    <property type="protein sequence ID" value="OBT99328.1"/>
    <property type="molecule type" value="Genomic_DNA"/>
</dbReference>
<evidence type="ECO:0000313" key="4">
    <source>
        <dbReference type="EMBL" id="OBT99328.1"/>
    </source>
</evidence>
<dbReference type="Proteomes" id="UP000091956">
    <property type="component" value="Unassembled WGS sequence"/>
</dbReference>
<gene>
    <name evidence="4" type="ORF">VE01_02690</name>
</gene>
<evidence type="ECO:0000256" key="1">
    <source>
        <dbReference type="ARBA" id="ARBA00025758"/>
    </source>
</evidence>
<feature type="region of interest" description="Disordered" evidence="3">
    <location>
        <begin position="548"/>
        <end position="568"/>
    </location>
</feature>
<comment type="similarity">
    <text evidence="1">Belongs to the gemin-2 family.</text>
</comment>
<dbReference type="GO" id="GO:0005634">
    <property type="term" value="C:nucleus"/>
    <property type="evidence" value="ECO:0007669"/>
    <property type="project" value="TreeGrafter"/>
</dbReference>
<dbReference type="InterPro" id="IPR035426">
    <property type="entry name" value="Gemin2/Brr1"/>
</dbReference>
<feature type="region of interest" description="Disordered" evidence="3">
    <location>
        <begin position="278"/>
        <end position="320"/>
    </location>
</feature>